<reference evidence="9" key="2">
    <citation type="journal article" date="2024" name="Antonie Van Leeuwenhoek">
        <title>Roseihalotalea indica gen. nov., sp. nov., a halophilic Bacteroidetes from mesopelagic Southwest Indian Ocean with higher carbohydrate metabolic potential.</title>
        <authorList>
            <person name="Chen B."/>
            <person name="Zhang M."/>
            <person name="Lin D."/>
            <person name="Ye J."/>
            <person name="Tang K."/>
        </authorList>
    </citation>
    <scope>NUCLEOTIDE SEQUENCE</scope>
    <source>
        <strain evidence="9">TK19036</strain>
    </source>
</reference>
<evidence type="ECO:0000259" key="7">
    <source>
        <dbReference type="Pfam" id="PF00534"/>
    </source>
</evidence>
<dbReference type="InterPro" id="IPR001296">
    <property type="entry name" value="Glyco_trans_1"/>
</dbReference>
<dbReference type="PANTHER" id="PTHR47779:SF1">
    <property type="entry name" value="SYNTHASE (CCG-9), PUTATIVE (AFU_ORTHOLOGUE AFUA_3G12100)-RELATED"/>
    <property type="match status" value="1"/>
</dbReference>
<dbReference type="Pfam" id="PF21269">
    <property type="entry name" value="TreT_GT1"/>
    <property type="match status" value="1"/>
</dbReference>
<keyword evidence="4 9" id="KW-0328">Glycosyltransferase</keyword>
<evidence type="ECO:0000256" key="3">
    <source>
        <dbReference type="ARBA" id="ARBA00022526"/>
    </source>
</evidence>
<evidence type="ECO:0000256" key="1">
    <source>
        <dbReference type="ARBA" id="ARBA00009481"/>
    </source>
</evidence>
<dbReference type="EC" id="2.4.-.-" evidence="9"/>
<evidence type="ECO:0000256" key="6">
    <source>
        <dbReference type="ARBA" id="ARBA00023277"/>
    </source>
</evidence>
<dbReference type="SUPFAM" id="SSF53756">
    <property type="entry name" value="UDP-Glycosyltransferase/glycogen phosphorylase"/>
    <property type="match status" value="1"/>
</dbReference>
<dbReference type="GO" id="GO:0006006">
    <property type="term" value="P:glucose metabolic process"/>
    <property type="evidence" value="ECO:0007669"/>
    <property type="project" value="UniProtKB-KW"/>
</dbReference>
<evidence type="ECO:0000313" key="9">
    <source>
        <dbReference type="EMBL" id="WKN34604.1"/>
    </source>
</evidence>
<accession>A0AA49GP04</accession>
<evidence type="ECO:0000259" key="8">
    <source>
        <dbReference type="Pfam" id="PF21269"/>
    </source>
</evidence>
<dbReference type="Pfam" id="PF00534">
    <property type="entry name" value="Glycos_transf_1"/>
    <property type="match status" value="1"/>
</dbReference>
<dbReference type="GO" id="GO:0016757">
    <property type="term" value="F:glycosyltransferase activity"/>
    <property type="evidence" value="ECO:0007669"/>
    <property type="project" value="UniProtKB-KW"/>
</dbReference>
<protein>
    <submittedName>
        <fullName evidence="9">Glycosyltransferase</fullName>
        <ecNumber evidence="9">2.4.-.-</ecNumber>
    </submittedName>
</protein>
<evidence type="ECO:0000256" key="2">
    <source>
        <dbReference type="ARBA" id="ARBA00011738"/>
    </source>
</evidence>
<proteinExistence type="inferred from homology"/>
<comment type="subunit">
    <text evidence="2">Homodimer.</text>
</comment>
<dbReference type="EMBL" id="CP120682">
    <property type="protein sequence ID" value="WKN34604.1"/>
    <property type="molecule type" value="Genomic_DNA"/>
</dbReference>
<comment type="similarity">
    <text evidence="1">Belongs to the glycosyltransferase group 1 family. Glycosyltransferase 4 subfamily.</text>
</comment>
<feature type="domain" description="Glycosyl transferase family 1" evidence="7">
    <location>
        <begin position="287"/>
        <end position="461"/>
    </location>
</feature>
<evidence type="ECO:0000256" key="5">
    <source>
        <dbReference type="ARBA" id="ARBA00022679"/>
    </source>
</evidence>
<gene>
    <name evidence="9" type="ORF">K4G66_19720</name>
</gene>
<keyword evidence="5 9" id="KW-0808">Transferase</keyword>
<name>A0AA49GP04_9BACT</name>
<dbReference type="AlphaFoldDB" id="A0AA49GP04"/>
<organism evidence="9">
    <name type="scientific">Roseihalotalea indica</name>
    <dbReference type="NCBI Taxonomy" id="2867963"/>
    <lineage>
        <taxon>Bacteria</taxon>
        <taxon>Pseudomonadati</taxon>
        <taxon>Bacteroidota</taxon>
        <taxon>Cytophagia</taxon>
        <taxon>Cytophagales</taxon>
        <taxon>Catalimonadaceae</taxon>
        <taxon>Roseihalotalea</taxon>
    </lineage>
</organism>
<reference evidence="9" key="1">
    <citation type="journal article" date="2023" name="Comput. Struct. Biotechnol. J.">
        <title>Discovery of a novel marine Bacteroidetes with a rich repertoire of carbohydrate-active enzymes.</title>
        <authorList>
            <person name="Chen B."/>
            <person name="Liu G."/>
            <person name="Chen Q."/>
            <person name="Wang H."/>
            <person name="Liu L."/>
            <person name="Tang K."/>
        </authorList>
    </citation>
    <scope>NUCLEOTIDE SEQUENCE</scope>
    <source>
        <strain evidence="9">TK19036</strain>
    </source>
</reference>
<keyword evidence="6" id="KW-0119">Carbohydrate metabolism</keyword>
<dbReference type="Gene3D" id="3.40.50.2000">
    <property type="entry name" value="Glycogen Phosphorylase B"/>
    <property type="match status" value="2"/>
</dbReference>
<sequence>MYQVDIKEGVRLENYRAYAPLLPPFNAFYDEALLLKRSLRRCKIWMVNSTEHGGGVAEMMPRMVSLLRQLGLKADWLVMETDEKHFFTLTKNLHNLIHGQPGSEITTEDVTLYERVNQENAQQLAQYVQKNDIVVFHDPQPAGMAQELKKMVDITAIWRCHIGLDFSNASTDRAWLFLAPYLRAYDHFVFSSPEYIPERLSGNVTLIHPSIDPLSHKNRPLSLHKLTGILGNAGLLTSLHPHLYPKYRYQVARIQPDGTFAPARNGADIGLLFRPILTQISRWDKLKGFLSLMKGFIELKRHMPDSSNGRNQQRIQNARLVLAGPDPDSVTDDPEGKQVLRELVEAYVALPAKLKEDVVILKLPMHSAKENALIVNALQRCSYLVVQNSIQEGFGLTATEAMAKRIAVLTSNACGLRNQVRDHIDGRLLLYPEKPQEVSWYLRELLNNPKLVEEMSFSAEKRVLDHFLIFRQISQWLNIFQRLKHAPVPRTVSPPDNYS</sequence>
<feature type="domain" description="Trehalose synthase N-terminal" evidence="8">
    <location>
        <begin position="46"/>
        <end position="196"/>
    </location>
</feature>
<evidence type="ECO:0000256" key="4">
    <source>
        <dbReference type="ARBA" id="ARBA00022676"/>
    </source>
</evidence>
<dbReference type="PANTHER" id="PTHR47779">
    <property type="entry name" value="SYNTHASE (CCG-9), PUTATIVE (AFU_ORTHOLOGUE AFUA_3G12100)-RELATED"/>
    <property type="match status" value="1"/>
</dbReference>
<dbReference type="InterPro" id="IPR052078">
    <property type="entry name" value="Trehalose_Metab_GTase"/>
</dbReference>
<dbReference type="InterPro" id="IPR049438">
    <property type="entry name" value="TreT_GT1"/>
</dbReference>
<keyword evidence="3" id="KW-0313">Glucose metabolism</keyword>